<dbReference type="NCBIfam" id="NF012196">
    <property type="entry name" value="Ig_like_ice"/>
    <property type="match status" value="6"/>
</dbReference>
<gene>
    <name evidence="4" type="ORF">IF202_14220</name>
</gene>
<dbReference type="InterPro" id="IPR050557">
    <property type="entry name" value="RTX_toxin/Mannuronan_C5-epim"/>
</dbReference>
<keyword evidence="3" id="KW-0106">Calcium</keyword>
<dbReference type="InterPro" id="IPR013783">
    <property type="entry name" value="Ig-like_fold"/>
</dbReference>
<dbReference type="SUPFAM" id="SSF51120">
    <property type="entry name" value="beta-Roll"/>
    <property type="match status" value="2"/>
</dbReference>
<dbReference type="InterPro" id="IPR047777">
    <property type="entry name" value="LapA-like_RM"/>
</dbReference>
<organism evidence="4 5">
    <name type="scientific">Marinomonas colpomeniae</name>
    <dbReference type="NCBI Taxonomy" id="2774408"/>
    <lineage>
        <taxon>Bacteria</taxon>
        <taxon>Pseudomonadati</taxon>
        <taxon>Pseudomonadota</taxon>
        <taxon>Gammaproteobacteria</taxon>
        <taxon>Oceanospirillales</taxon>
        <taxon>Oceanospirillaceae</taxon>
        <taxon>Marinomonas</taxon>
    </lineage>
</organism>
<dbReference type="PANTHER" id="PTHR38340:SF1">
    <property type="entry name" value="S-LAYER PROTEIN"/>
    <property type="match status" value="1"/>
</dbReference>
<evidence type="ECO:0000313" key="5">
    <source>
        <dbReference type="Proteomes" id="UP000604161"/>
    </source>
</evidence>
<dbReference type="Pfam" id="PF00353">
    <property type="entry name" value="HemolysinCabind"/>
    <property type="match status" value="3"/>
</dbReference>
<evidence type="ECO:0000313" key="4">
    <source>
        <dbReference type="EMBL" id="MBD5772190.1"/>
    </source>
</evidence>
<dbReference type="PROSITE" id="PS00330">
    <property type="entry name" value="HEMOLYSIN_CALCIUM"/>
    <property type="match status" value="3"/>
</dbReference>
<dbReference type="PRINTS" id="PR00313">
    <property type="entry name" value="CABNDNGRPT"/>
</dbReference>
<dbReference type="InterPro" id="IPR011049">
    <property type="entry name" value="Serralysin-like_metalloprot_C"/>
</dbReference>
<protein>
    <submittedName>
        <fullName evidence="4">Retention module-containing protein</fullName>
    </submittedName>
</protein>
<dbReference type="InterPro" id="IPR001343">
    <property type="entry name" value="Hemolysn_Ca-bd"/>
</dbReference>
<dbReference type="PANTHER" id="PTHR38340">
    <property type="entry name" value="S-LAYER PROTEIN"/>
    <property type="match status" value="1"/>
</dbReference>
<keyword evidence="2" id="KW-0964">Secreted</keyword>
<comment type="subcellular location">
    <subcellularLocation>
        <location evidence="1">Secreted</location>
    </subcellularLocation>
</comment>
<keyword evidence="5" id="KW-1185">Reference proteome</keyword>
<name>A0ABR8P1L4_9GAMM</name>
<accession>A0ABR8P1L4</accession>
<dbReference type="NCBIfam" id="NF033510">
    <property type="entry name" value="Ca_tandemer"/>
    <property type="match status" value="7"/>
</dbReference>
<proteinExistence type="predicted"/>
<dbReference type="InterPro" id="IPR018511">
    <property type="entry name" value="Hemolysin-typ_Ca-bd_CS"/>
</dbReference>
<dbReference type="RefSeq" id="WP_191595564.1">
    <property type="nucleotide sequence ID" value="NZ_JACYFC010000004.1"/>
</dbReference>
<evidence type="ECO:0000256" key="2">
    <source>
        <dbReference type="ARBA" id="ARBA00022525"/>
    </source>
</evidence>
<dbReference type="NCBIfam" id="NF033682">
    <property type="entry name" value="retention_LapA"/>
    <property type="match status" value="1"/>
</dbReference>
<evidence type="ECO:0000256" key="3">
    <source>
        <dbReference type="ARBA" id="ARBA00022837"/>
    </source>
</evidence>
<reference evidence="4 5" key="1">
    <citation type="submission" date="2020-09" db="EMBL/GenBank/DDBJ databases">
        <title>Marinomonas sp. nov., isolated from the cysticercosis algae of Qingdao, China.</title>
        <authorList>
            <person name="Sun X."/>
        </authorList>
    </citation>
    <scope>NUCLEOTIDE SEQUENCE [LARGE SCALE GENOMIC DNA]</scope>
    <source>
        <strain evidence="4 5">SM2066</strain>
    </source>
</reference>
<dbReference type="Proteomes" id="UP000604161">
    <property type="component" value="Unassembled WGS sequence"/>
</dbReference>
<sequence length="2640" mass="270451">MSDSQTTSSISGTPIGVVTKLTGSVVVQSVDGQDRIISIGDSIYFGETVLTGSGSSVTITFVDNTEVVIGGDAIVEITDEIYNAGDAEDLVADSVADIEALQAAILAGDDPTLTQEAPAAGEVLEDEDTVGVSVARTAGVAGVDSGFETLPGYGFDTDTQDDSEGDDYIVSSTSTNVADAVAGTVTINSITSDDIIDAAEAKGTVTVSGSATGGDISSGDLVSLVVNGTRYVTSVGSDGSWSIGVTGTDLAADTEFDVVVFSSNSDGNTVESASTSTHTIDQTPLLINLDIDQVTDDATINASEAGNTITITGTVTGDDFESGIVTLVINDVTYTTTVGSDGVWSVDVAGSDLEADANSEIDGSVSVVNNIGQEGDANTTESYFVDTTARAVIRVNSITDDDIINAEESEGTVTVSGSVGFDVANGDIVSMTINGVIYTAVVASNLWSVAVKGSDLAADASFTVTVTGEDSAGNSFTASTTSTHTVDVTASAPTIAIAGDTNNDGVYNAAELGTDGTVTATISIPADAVAGDTVTYQVDDADAVSVVLTDALISSGITVEIEPEATITATITDVAGNTSTEATATADDADTTATLAPTIAIAGDTNNDGVYNAAELGTDGTVTATISIPADAVAGDTVTYQVDDADAVSVVLTDALISSGITVEIEPEATITATITDVAGNTSTEATATALVSVIADSSSTLEDTAVSGNVLANDSDADNTLTVSSFTIDGDDTTYTITENEDGSVDAVIVTEAITVIDSDGNETTSTATVGTIVLGSDGSYTFTPTDDWSGTVPQITYTTNTGTTSTLDITVDAVADTPTLNVTETVTINVDSYGEVGDSQVSSGNGYTLTGYSNFVEIGSDDNVIGALTTVTGTSHDGIGVDAATTNGSDTVSEIGSDADQSEAIVITFDDAVTSVDASFAWLSSAETATYTLYSDGNIVSIGTFSNGTDTVDDAGTISFTDEDGNLVAFDTIVFSAEYDSSVTNSTDNDFLLNSLSFENVITSGVETLSTLEGGDVSFTINAASTDQDGSETLAVEVQDIPVGFTLTDGTNTFTSSEYSTVADVTSWNLDNLTLTTIDIDATTTYVLTVVATATEGETSSSTSEEITVVVVNDDSIGIPEITFESTGDDDVYNAEEVAEGAANTITATISVAGSEVGDTLVYSVTEGNVVTEVTVTLTADNIENGVTVEVSPGAEVTATLSDERGNESDSVTEKAAESDLEAAAGIVSVDAITPDDVINAAEADSTITVTGSAIGGDIAKDDIVTLEINDKTYIAIVGADGNWSVEVAGSDLAADTTLDVVVESSDAAGNTVESVGSSTHTVDTSAEGRIDIDRITSDKVINSEESEEGNLVAITGYVGNDAQPGDTISVTLDGVLIGEGVVSEETNENGEFLYSVDVLGSDLASTTMASPEIVVTVSGEDEAGNAFSAQSTEIYKVDMFADVAVSLSEESGDSIINFDEMDNLVVSGFVEVGGDVTSITITDSNGGAITISGENVSVDDNGDFKVNADVSTLSDGELSVVVNVTDGYGNSGSSYPEVIDKDTSADAGTISIDVITLDDVINAAEAESTITVTGSASGGDIVKGDTVTVEVNGTKYTTTVSTDGSWSVEVAGSDLAADTEFDAVVTSSDEVGNAVTSSATSTHTVDTSADAPMISLEAADTSEDGVYNAEELGTDGTVTATITLPDDFNATRDTLTINGETHTLTEAEITAGEVNVEISPEETVTATITDAAGNTSEESSVTALAVNNTPVSVTTTSTLQLVAAVSTFAISSIASGFSNSEFDEGGWRGRSDEENNDDDVYDEVVSWGNGGKNNKYDAGESSITASEGDAASDLGFGDSVVIASISHTNDATTSTYDNKEVSDNLEETDFNVDVTLVIAGEEVTVNLSSSLVVDETDNSSSNSDDSLTLETTSATVEVDGVTYTVYLDGFLVDGEVVTTVSTAENETATFSVVAHVESSETTSSDDNILTGMLTVDGGDDGFAYVVASDTTDNNGTLVINTDGTYSFTPSDSLLNSISSTEVLTYTYTVVDTDGDSVENTLIINVYPDASTLGTVTVESVTLGSVDDSYDYSTTSDISSGTFDSEDGFGSGDDSITVSTGTSDIEGSTYIDMDSGNDTITVEDDIKGNTFIDMGDGDDTITVGDDISGNAEIDMGAGHDTVIIGGNFSSTNSLETDEGNDTVTVGGNVSGEIHMDEGDDYLSIGGTISDTVDGGSSGTDYLYLASYSYDDYINDVDSIRTEYIEDFEYIMFSDGVVYDVDEGELTTDATVLTVFANGTANTESTLNSNDLYTVTGTATGGYISEGNTVTLEINGTTYTTVVTSEGSWTVDVAKSDLDVDNDFDAVVSSLDSNDNIVLTQTSYTYSNTTDDSNSSDDESTKFEEMAANLDDNITWFESNTGIEDTSTDSVDQNDKYWNDGETGSHVIGTSNDDTIYGNGGDDHLVGNNSQDDLFGGEGSDWLEGGDGDDNLYGNEGDDLLDGGSGQDYIEGGAGNDILRGEDGDDTLLGGDGNDILLGGQGQDTLTGGDGCDLFILQDPSIGSIDTITDFNVNDDALDVSDLLSGDNIDLDDVDAVTAYLNANLTLDSNDDGSGSLTVKDENGADHDVATFGSDSTLDSGSTVTVIYNEQEYSINIDG</sequence>
<dbReference type="InterPro" id="IPR049826">
    <property type="entry name" value="Ig-like_ice"/>
</dbReference>
<dbReference type="EMBL" id="JACYFC010000004">
    <property type="protein sequence ID" value="MBD5772190.1"/>
    <property type="molecule type" value="Genomic_DNA"/>
</dbReference>
<dbReference type="Gene3D" id="2.60.40.10">
    <property type="entry name" value="Immunoglobulins"/>
    <property type="match status" value="8"/>
</dbReference>
<comment type="caution">
    <text evidence="4">The sequence shown here is derived from an EMBL/GenBank/DDBJ whole genome shotgun (WGS) entry which is preliminary data.</text>
</comment>
<evidence type="ECO:0000256" key="1">
    <source>
        <dbReference type="ARBA" id="ARBA00004613"/>
    </source>
</evidence>